<proteinExistence type="predicted"/>
<evidence type="ECO:0000256" key="5">
    <source>
        <dbReference type="ARBA" id="ARBA00023163"/>
    </source>
</evidence>
<dbReference type="InterPro" id="IPR049914">
    <property type="entry name" value="PHD1-3/5-6"/>
</dbReference>
<reference evidence="9" key="1">
    <citation type="submission" date="2021-03" db="EMBL/GenBank/DDBJ databases">
        <authorList>
            <person name="Li Z."/>
            <person name="Yang C."/>
        </authorList>
    </citation>
    <scope>NUCLEOTIDE SEQUENCE</scope>
    <source>
        <strain evidence="9">Dzin_1.0</strain>
        <tissue evidence="9">Leaf</tissue>
    </source>
</reference>
<sequence length="875" mass="95092">MKKRGEKSIKELYDLAEKIPNPEITPVLEGSCRIQGPVNESDHEFQGMNLGTVPAEKRYMVMKKSYCTGVESGTCNVCSAPCSSCMHVNRTTSVMESNVECGYTANKLGRDEADCCSINGADVHLIYNSKTCDDQHHAASESSNLLSVSSSHDSYSENAESKAALAPNAAFDASDDVEMPSKMSGEAGVKGGVLPQETGVSTHSLLSSSTCSAAGFHQLSFTKRNEDQRQLECHGDNISCLTSGRDANGAVDLLNADVDRKETTCSVISTKNVVAGVETKPKVEACHISPECEIKEDEIKSLAPSALKVEPSEYLKEKVESSSGGPLVASSIERTMPTSHPDSKACQMKSNSSSEALESNYPSVETKICKEIEHIPNEWFEAVQCGSRIKSEKSSTLMETSKIQESGKQHQQKIEHENSVSDVEDVKVCDICGDAGREECLAICSRCSDGAEHIYCMRIMMEKVPEGNWLCEECKLKEDAENKKVDKTEELPAVSRFPSMRDNENSESISNLMLLPKLETKATDLLVKGVIKGIQSPRFSTKKHSDNLEVSSMNNKRPSESNDGSIGTSSPRKRIALSRESSFKNQDAEKANLAKTGPLFGNQTVNSPQTFARTQTSGSIPSKNQTQLSTSRGSLSRSFSFNNSGMKGKVKQLIEKIPHKLKTPKEFASIDVRKDGVVRTMTKSASFRSVGSGRSGTESSSKTHPLNSPRTEDSRGFKQLKERNTLEKKNSFKLDRTLASPSPTMSIVIPSKTELKTAHYDGKSNSMSETNNLGVNKGLEDTNDIGYNEVKKHPLNTPKSFGSQALNSCSFEGQKLSMLPSKEGIRSCVDGSNIQKEAVPPRGLPQPAESSAWDDKVRDSNFFSSSRQAGASSGG</sequence>
<dbReference type="InterPro" id="IPR001965">
    <property type="entry name" value="Znf_PHD"/>
</dbReference>
<evidence type="ECO:0000313" key="9">
    <source>
        <dbReference type="EMBL" id="KAJ0970817.1"/>
    </source>
</evidence>
<keyword evidence="1" id="KW-0479">Metal-binding</keyword>
<keyword evidence="10" id="KW-1185">Reference proteome</keyword>
<dbReference type="Proteomes" id="UP001085076">
    <property type="component" value="Miscellaneous, Linkage group lg05"/>
</dbReference>
<dbReference type="GO" id="GO:0008270">
    <property type="term" value="F:zinc ion binding"/>
    <property type="evidence" value="ECO:0007669"/>
    <property type="project" value="UniProtKB-KW"/>
</dbReference>
<dbReference type="InterPro" id="IPR019787">
    <property type="entry name" value="Znf_PHD-finger"/>
</dbReference>
<dbReference type="AlphaFoldDB" id="A0A9D5HC29"/>
<evidence type="ECO:0000256" key="1">
    <source>
        <dbReference type="ARBA" id="ARBA00022723"/>
    </source>
</evidence>
<feature type="domain" description="PHD-type" evidence="8">
    <location>
        <begin position="426"/>
        <end position="477"/>
    </location>
</feature>
<dbReference type="SMART" id="SM00249">
    <property type="entry name" value="PHD"/>
    <property type="match status" value="1"/>
</dbReference>
<evidence type="ECO:0000259" key="8">
    <source>
        <dbReference type="PROSITE" id="PS50016"/>
    </source>
</evidence>
<evidence type="ECO:0000256" key="4">
    <source>
        <dbReference type="ARBA" id="ARBA00023015"/>
    </source>
</evidence>
<feature type="compositionally biased region" description="Polar residues" evidence="7">
    <location>
        <begin position="548"/>
        <end position="570"/>
    </location>
</feature>
<comment type="caution">
    <text evidence="9">The sequence shown here is derived from an EMBL/GenBank/DDBJ whole genome shotgun (WGS) entry which is preliminary data.</text>
</comment>
<feature type="region of interest" description="Disordered" evidence="7">
    <location>
        <begin position="538"/>
        <end position="573"/>
    </location>
</feature>
<keyword evidence="5" id="KW-0804">Transcription</keyword>
<evidence type="ECO:0000256" key="3">
    <source>
        <dbReference type="ARBA" id="ARBA00022833"/>
    </source>
</evidence>
<name>A0A9D5HC29_9LILI</name>
<feature type="compositionally biased region" description="Low complexity" evidence="7">
    <location>
        <begin position="625"/>
        <end position="644"/>
    </location>
</feature>
<feature type="compositionally biased region" description="Basic and acidic residues" evidence="7">
    <location>
        <begin position="710"/>
        <end position="736"/>
    </location>
</feature>
<dbReference type="InterPro" id="IPR013083">
    <property type="entry name" value="Znf_RING/FYVE/PHD"/>
</dbReference>
<evidence type="ECO:0000313" key="10">
    <source>
        <dbReference type="Proteomes" id="UP001085076"/>
    </source>
</evidence>
<gene>
    <name evidence="9" type="ORF">J5N97_018776</name>
</gene>
<organism evidence="9 10">
    <name type="scientific">Dioscorea zingiberensis</name>
    <dbReference type="NCBI Taxonomy" id="325984"/>
    <lineage>
        <taxon>Eukaryota</taxon>
        <taxon>Viridiplantae</taxon>
        <taxon>Streptophyta</taxon>
        <taxon>Embryophyta</taxon>
        <taxon>Tracheophyta</taxon>
        <taxon>Spermatophyta</taxon>
        <taxon>Magnoliopsida</taxon>
        <taxon>Liliopsida</taxon>
        <taxon>Dioscoreales</taxon>
        <taxon>Dioscoreaceae</taxon>
        <taxon>Dioscorea</taxon>
    </lineage>
</organism>
<dbReference type="EMBL" id="JAGGNH010000005">
    <property type="protein sequence ID" value="KAJ0970817.1"/>
    <property type="molecule type" value="Genomic_DNA"/>
</dbReference>
<feature type="compositionally biased region" description="Polar residues" evidence="7">
    <location>
        <begin position="695"/>
        <end position="709"/>
    </location>
</feature>
<protein>
    <recommendedName>
        <fullName evidence="8">PHD-type domain-containing protein</fullName>
    </recommendedName>
</protein>
<dbReference type="GO" id="GO:0140566">
    <property type="term" value="F:histone reader activity"/>
    <property type="evidence" value="ECO:0007669"/>
    <property type="project" value="InterPro"/>
</dbReference>
<dbReference type="GO" id="GO:0034244">
    <property type="term" value="P:negative regulation of transcription elongation by RNA polymerase II"/>
    <property type="evidence" value="ECO:0007669"/>
    <property type="project" value="InterPro"/>
</dbReference>
<feature type="compositionally biased region" description="Low complexity" evidence="7">
    <location>
        <begin position="864"/>
        <end position="875"/>
    </location>
</feature>
<dbReference type="PANTHER" id="PTHR33304">
    <property type="match status" value="1"/>
</dbReference>
<feature type="region of interest" description="Disordered" evidence="7">
    <location>
        <begin position="612"/>
        <end position="644"/>
    </location>
</feature>
<evidence type="ECO:0000256" key="2">
    <source>
        <dbReference type="ARBA" id="ARBA00022771"/>
    </source>
</evidence>
<evidence type="ECO:0000256" key="7">
    <source>
        <dbReference type="SAM" id="MobiDB-lite"/>
    </source>
</evidence>
<evidence type="ECO:0000256" key="6">
    <source>
        <dbReference type="PROSITE-ProRule" id="PRU00146"/>
    </source>
</evidence>
<keyword evidence="4" id="KW-0805">Transcription regulation</keyword>
<keyword evidence="3" id="KW-0862">Zinc</keyword>
<feature type="compositionally biased region" description="Polar residues" evidence="7">
    <location>
        <begin position="612"/>
        <end position="624"/>
    </location>
</feature>
<dbReference type="Gene3D" id="3.30.40.10">
    <property type="entry name" value="Zinc/RING finger domain, C3HC4 (zinc finger)"/>
    <property type="match status" value="1"/>
</dbReference>
<dbReference type="PANTHER" id="PTHR33304:SF9">
    <property type="entry name" value="RING_FYVE_PHD ZINC FINGER SUPERFAMILY PROTEIN"/>
    <property type="match status" value="1"/>
</dbReference>
<keyword evidence="2 6" id="KW-0863">Zinc-finger</keyword>
<feature type="region of interest" description="Disordered" evidence="7">
    <location>
        <begin position="683"/>
        <end position="737"/>
    </location>
</feature>
<feature type="region of interest" description="Disordered" evidence="7">
    <location>
        <begin position="175"/>
        <end position="196"/>
    </location>
</feature>
<dbReference type="PROSITE" id="PS50016">
    <property type="entry name" value="ZF_PHD_2"/>
    <property type="match status" value="1"/>
</dbReference>
<dbReference type="OrthoDB" id="787137at2759"/>
<accession>A0A9D5HC29</accession>
<dbReference type="InterPro" id="IPR011011">
    <property type="entry name" value="Znf_FYVE_PHD"/>
</dbReference>
<feature type="region of interest" description="Disordered" evidence="7">
    <location>
        <begin position="832"/>
        <end position="875"/>
    </location>
</feature>
<dbReference type="SUPFAM" id="SSF57903">
    <property type="entry name" value="FYVE/PHD zinc finger"/>
    <property type="match status" value="1"/>
</dbReference>
<reference evidence="9" key="2">
    <citation type="journal article" date="2022" name="Hortic Res">
        <title>The genome of Dioscorea zingiberensis sheds light on the biosynthesis, origin and evolution of the medicinally important diosgenin saponins.</title>
        <authorList>
            <person name="Li Y."/>
            <person name="Tan C."/>
            <person name="Li Z."/>
            <person name="Guo J."/>
            <person name="Li S."/>
            <person name="Chen X."/>
            <person name="Wang C."/>
            <person name="Dai X."/>
            <person name="Yang H."/>
            <person name="Song W."/>
            <person name="Hou L."/>
            <person name="Xu J."/>
            <person name="Tong Z."/>
            <person name="Xu A."/>
            <person name="Yuan X."/>
            <person name="Wang W."/>
            <person name="Yang Q."/>
            <person name="Chen L."/>
            <person name="Sun Z."/>
            <person name="Wang K."/>
            <person name="Pan B."/>
            <person name="Chen J."/>
            <person name="Bao Y."/>
            <person name="Liu F."/>
            <person name="Qi X."/>
            <person name="Gang D.R."/>
            <person name="Wen J."/>
            <person name="Li J."/>
        </authorList>
    </citation>
    <scope>NUCLEOTIDE SEQUENCE</scope>
    <source>
        <strain evidence="9">Dzin_1.0</strain>
    </source>
</reference>